<dbReference type="PROSITE" id="PS00688">
    <property type="entry name" value="SIGMA54_INTERACT_3"/>
    <property type="match status" value="1"/>
</dbReference>
<dbReference type="Pfam" id="PF00158">
    <property type="entry name" value="Sigma54_activat"/>
    <property type="match status" value="1"/>
</dbReference>
<dbReference type="InterPro" id="IPR002078">
    <property type="entry name" value="Sigma_54_int"/>
</dbReference>
<keyword evidence="9 15" id="KW-0805">Transcription regulation</keyword>
<dbReference type="SUPFAM" id="SSF46689">
    <property type="entry name" value="Homeodomain-like"/>
    <property type="match status" value="1"/>
</dbReference>
<dbReference type="Gene3D" id="3.40.50.300">
    <property type="entry name" value="P-loop containing nucleotide triphosphate hydrolases"/>
    <property type="match status" value="1"/>
</dbReference>
<sequence>MSANKAIAWIVDDDRSIRWVLQKALEAVDITVRAFETADVVLHELKQGREDAPDVLISDIRMPGIDGLQLLSEIKERYPGLPVIIMTAYSDLDSAVSVYEGGAFEYLPKPFDVDEAVELVQRAITHSREQERGPAEDINLGSEIVGEAPAMQEVFRAIGRLARSNITVLINGESGTGKELVAQALHRHSPRRQEPFIALNMAAIPKELLESELFGHEKGAFTGAHVQRKGRFEQANGGTLFLDEIGDMPIELQTRLLRVLSDGEFFRVGGHSGVKADVRIVAATHQNLEKLVERGDFREDLFHRLNVIRIHIPSLRERREDIPALVGYFLNKAAKELNMSTKTVSPEVDMYLSQMPWPGNVRQLENTCRWLTVMSPGQVVQMDDLPVELSADNAEGSAMQGSDWQQLFRQWAASKALSGQEGVLADVVPLIEQLLMEVALEKTAGKRQEAAKLLGWGRNTLTRKLKES</sequence>
<evidence type="ECO:0000313" key="19">
    <source>
        <dbReference type="Proteomes" id="UP000029999"/>
    </source>
</evidence>
<comment type="caution">
    <text evidence="18">The sequence shown here is derived from an EMBL/GenBank/DDBJ whole genome shotgun (WGS) entry which is preliminary data.</text>
</comment>
<dbReference type="InterPro" id="IPR009057">
    <property type="entry name" value="Homeodomain-like_sf"/>
</dbReference>
<evidence type="ECO:0000256" key="8">
    <source>
        <dbReference type="ARBA" id="ARBA00023012"/>
    </source>
</evidence>
<dbReference type="NCBIfam" id="TIGR01818">
    <property type="entry name" value="ntrC"/>
    <property type="match status" value="1"/>
</dbReference>
<dbReference type="InterPro" id="IPR025662">
    <property type="entry name" value="Sigma_54_int_dom_ATP-bd_1"/>
</dbReference>
<evidence type="ECO:0000256" key="4">
    <source>
        <dbReference type="ARBA" id="ARBA00022491"/>
    </source>
</evidence>
<keyword evidence="7 15" id="KW-0067">ATP-binding</keyword>
<keyword evidence="4 15" id="KW-0678">Repressor</keyword>
<evidence type="ECO:0000313" key="18">
    <source>
        <dbReference type="EMBL" id="KGM06420.1"/>
    </source>
</evidence>
<dbReference type="PANTHER" id="PTHR32071">
    <property type="entry name" value="TRANSCRIPTIONAL REGULATORY PROTEIN"/>
    <property type="match status" value="1"/>
</dbReference>
<dbReference type="InterPro" id="IPR025944">
    <property type="entry name" value="Sigma_54_int_dom_CS"/>
</dbReference>
<dbReference type="GO" id="GO:0005737">
    <property type="term" value="C:cytoplasm"/>
    <property type="evidence" value="ECO:0007669"/>
    <property type="project" value="UniProtKB-SubCell"/>
</dbReference>
<dbReference type="GO" id="GO:0043565">
    <property type="term" value="F:sequence-specific DNA binding"/>
    <property type="evidence" value="ECO:0007669"/>
    <property type="project" value="InterPro"/>
</dbReference>
<keyword evidence="10 15" id="KW-0238">DNA-binding</keyword>
<keyword evidence="3 15" id="KW-0963">Cytoplasm</keyword>
<organism evidence="18 19">
    <name type="scientific">Methylophaga thiooxydans</name>
    <dbReference type="NCBI Taxonomy" id="392484"/>
    <lineage>
        <taxon>Bacteria</taxon>
        <taxon>Pseudomonadati</taxon>
        <taxon>Pseudomonadota</taxon>
        <taxon>Gammaproteobacteria</taxon>
        <taxon>Thiotrichales</taxon>
        <taxon>Piscirickettsiaceae</taxon>
        <taxon>Methylophaga</taxon>
    </lineage>
</organism>
<accession>A0A0A0BEX2</accession>
<reference evidence="18 19" key="1">
    <citation type="submission" date="2014-09" db="EMBL/GenBank/DDBJ databases">
        <authorList>
            <person name="Grob C."/>
            <person name="Taubert M."/>
            <person name="Howat A.M."/>
            <person name="Burns O.J."/>
            <person name="Dixon J.L."/>
            <person name="Chen Y."/>
            <person name="Murrell J.C."/>
        </authorList>
    </citation>
    <scope>NUCLEOTIDE SEQUENCE [LARGE SCALE GENOMIC DNA]</scope>
    <source>
        <strain evidence="18">L4</strain>
    </source>
</reference>
<dbReference type="GO" id="GO:0006355">
    <property type="term" value="P:regulation of DNA-templated transcription"/>
    <property type="evidence" value="ECO:0007669"/>
    <property type="project" value="InterPro"/>
</dbReference>
<dbReference type="PRINTS" id="PR01590">
    <property type="entry name" value="HTHFIS"/>
</dbReference>
<dbReference type="Gene3D" id="3.40.50.2300">
    <property type="match status" value="1"/>
</dbReference>
<dbReference type="Gene3D" id="1.10.10.60">
    <property type="entry name" value="Homeodomain-like"/>
    <property type="match status" value="1"/>
</dbReference>
<evidence type="ECO:0000256" key="3">
    <source>
        <dbReference type="ARBA" id="ARBA00022490"/>
    </source>
</evidence>
<evidence type="ECO:0000256" key="7">
    <source>
        <dbReference type="ARBA" id="ARBA00022840"/>
    </source>
</evidence>
<dbReference type="SUPFAM" id="SSF52172">
    <property type="entry name" value="CheY-like"/>
    <property type="match status" value="1"/>
</dbReference>
<evidence type="ECO:0000256" key="6">
    <source>
        <dbReference type="ARBA" id="ARBA00022741"/>
    </source>
</evidence>
<evidence type="ECO:0000256" key="2">
    <source>
        <dbReference type="ARBA" id="ARBA00019059"/>
    </source>
</evidence>
<dbReference type="GO" id="GO:0006808">
    <property type="term" value="P:regulation of nitrogen utilization"/>
    <property type="evidence" value="ECO:0007669"/>
    <property type="project" value="UniProtKB-UniRule"/>
</dbReference>
<keyword evidence="13 15" id="KW-0535">Nitrogen fixation</keyword>
<dbReference type="InterPro" id="IPR025943">
    <property type="entry name" value="Sigma_54_int_dom_ATP-bd_2"/>
</dbReference>
<dbReference type="Pfam" id="PF02954">
    <property type="entry name" value="HTH_8"/>
    <property type="match status" value="1"/>
</dbReference>
<keyword evidence="11 15" id="KW-0010">Activator</keyword>
<evidence type="ECO:0000256" key="10">
    <source>
        <dbReference type="ARBA" id="ARBA00023125"/>
    </source>
</evidence>
<dbReference type="FunFam" id="1.10.8.60:FF:000014">
    <property type="entry name" value="DNA-binding transcriptional regulator NtrC"/>
    <property type="match status" value="1"/>
</dbReference>
<dbReference type="FunFam" id="3.40.50.2300:FF:000018">
    <property type="entry name" value="DNA-binding transcriptional regulator NtrC"/>
    <property type="match status" value="1"/>
</dbReference>
<dbReference type="InterPro" id="IPR001789">
    <property type="entry name" value="Sig_transdc_resp-reg_receiver"/>
</dbReference>
<keyword evidence="8 15" id="KW-0902">Two-component regulatory system</keyword>
<protein>
    <recommendedName>
        <fullName evidence="2 15">DNA-binding transcriptional regulator NtrC</fullName>
    </recommendedName>
    <alternativeName>
        <fullName evidence="15">Nitrogen regulation protein NR(I)</fullName>
    </alternativeName>
</protein>
<dbReference type="PROSITE" id="PS50110">
    <property type="entry name" value="RESPONSE_REGULATORY"/>
    <property type="match status" value="1"/>
</dbReference>
<evidence type="ECO:0000259" key="16">
    <source>
        <dbReference type="PROSITE" id="PS50045"/>
    </source>
</evidence>
<feature type="domain" description="Response regulatory" evidence="17">
    <location>
        <begin position="7"/>
        <end position="124"/>
    </location>
</feature>
<dbReference type="AlphaFoldDB" id="A0A0A0BEX2"/>
<dbReference type="Proteomes" id="UP000029999">
    <property type="component" value="Unassembled WGS sequence"/>
</dbReference>
<evidence type="ECO:0000256" key="13">
    <source>
        <dbReference type="ARBA" id="ARBA00023231"/>
    </source>
</evidence>
<dbReference type="EMBL" id="JRQD01000004">
    <property type="protein sequence ID" value="KGM06420.1"/>
    <property type="molecule type" value="Genomic_DNA"/>
</dbReference>
<feature type="domain" description="Sigma-54 factor interaction" evidence="16">
    <location>
        <begin position="144"/>
        <end position="373"/>
    </location>
</feature>
<dbReference type="InterPro" id="IPR010114">
    <property type="entry name" value="Transcript_reg_NtrC"/>
</dbReference>
<comment type="function">
    <text evidence="15">Member of the two-component regulatory system NtrB/NtrC, which controls expression of the nitrogen-regulated (ntr) genes in response to nitrogen limitation. Phosphorylated NtrC binds directly to DNA and stimulates the formation of open promoter-sigma54-RNA polymerase complexes.</text>
</comment>
<dbReference type="SMART" id="SM00448">
    <property type="entry name" value="REC"/>
    <property type="match status" value="1"/>
</dbReference>
<dbReference type="InterPro" id="IPR058031">
    <property type="entry name" value="AAA_lid_NorR"/>
</dbReference>
<evidence type="ECO:0000256" key="14">
    <source>
        <dbReference type="PROSITE-ProRule" id="PRU00169"/>
    </source>
</evidence>
<dbReference type="Pfam" id="PF25601">
    <property type="entry name" value="AAA_lid_14"/>
    <property type="match status" value="1"/>
</dbReference>
<dbReference type="InterPro" id="IPR002197">
    <property type="entry name" value="HTH_Fis"/>
</dbReference>
<evidence type="ECO:0000256" key="15">
    <source>
        <dbReference type="RuleBase" id="RU365013"/>
    </source>
</evidence>
<dbReference type="NCBIfam" id="NF008176">
    <property type="entry name" value="PRK10923.1"/>
    <property type="match status" value="1"/>
</dbReference>
<keyword evidence="5 14" id="KW-0597">Phosphoprotein</keyword>
<evidence type="ECO:0000256" key="11">
    <source>
        <dbReference type="ARBA" id="ARBA00023159"/>
    </source>
</evidence>
<dbReference type="SUPFAM" id="SSF52540">
    <property type="entry name" value="P-loop containing nucleoside triphosphate hydrolases"/>
    <property type="match status" value="1"/>
</dbReference>
<name>A0A0A0BEX2_9GAMM</name>
<dbReference type="PANTHER" id="PTHR32071:SF95">
    <property type="entry name" value="DNA-BINDING TRANSCRIPTIONAL REGULATOR NTRC"/>
    <property type="match status" value="1"/>
</dbReference>
<keyword evidence="12 15" id="KW-0804">Transcription</keyword>
<evidence type="ECO:0000256" key="1">
    <source>
        <dbReference type="ARBA" id="ARBA00004496"/>
    </source>
</evidence>
<dbReference type="SMART" id="SM00382">
    <property type="entry name" value="AAA"/>
    <property type="match status" value="1"/>
</dbReference>
<gene>
    <name evidence="15" type="primary">ntrC</name>
    <name evidence="18" type="ORF">LP43_1641</name>
</gene>
<dbReference type="PROSITE" id="PS50045">
    <property type="entry name" value="SIGMA54_INTERACT_4"/>
    <property type="match status" value="1"/>
</dbReference>
<feature type="modified residue" description="4-aspartylphosphate" evidence="14">
    <location>
        <position position="59"/>
    </location>
</feature>
<dbReference type="GO" id="GO:0005524">
    <property type="term" value="F:ATP binding"/>
    <property type="evidence" value="ECO:0007669"/>
    <property type="project" value="UniProtKB-KW"/>
</dbReference>
<dbReference type="RefSeq" id="WP_036314137.1">
    <property type="nucleotide sequence ID" value="NZ_JRQD01000004.1"/>
</dbReference>
<dbReference type="PROSITE" id="PS00676">
    <property type="entry name" value="SIGMA54_INTERACT_2"/>
    <property type="match status" value="1"/>
</dbReference>
<dbReference type="Pfam" id="PF00072">
    <property type="entry name" value="Response_reg"/>
    <property type="match status" value="1"/>
</dbReference>
<dbReference type="FunFam" id="3.40.50.300:FF:000006">
    <property type="entry name" value="DNA-binding transcriptional regulator NtrC"/>
    <property type="match status" value="1"/>
</dbReference>
<evidence type="ECO:0000256" key="9">
    <source>
        <dbReference type="ARBA" id="ARBA00023015"/>
    </source>
</evidence>
<evidence type="ECO:0000259" key="17">
    <source>
        <dbReference type="PROSITE" id="PS50110"/>
    </source>
</evidence>
<dbReference type="GO" id="GO:0000156">
    <property type="term" value="F:phosphorelay response regulator activity"/>
    <property type="evidence" value="ECO:0007669"/>
    <property type="project" value="UniProtKB-UniRule"/>
</dbReference>
<evidence type="ECO:0000256" key="12">
    <source>
        <dbReference type="ARBA" id="ARBA00023163"/>
    </source>
</evidence>
<dbReference type="CDD" id="cd19919">
    <property type="entry name" value="REC_NtrC"/>
    <property type="match status" value="1"/>
</dbReference>
<evidence type="ECO:0000256" key="5">
    <source>
        <dbReference type="ARBA" id="ARBA00022553"/>
    </source>
</evidence>
<dbReference type="Gene3D" id="1.10.8.60">
    <property type="match status" value="1"/>
</dbReference>
<dbReference type="InterPro" id="IPR003593">
    <property type="entry name" value="AAA+_ATPase"/>
</dbReference>
<dbReference type="InterPro" id="IPR011006">
    <property type="entry name" value="CheY-like_superfamily"/>
</dbReference>
<comment type="subcellular location">
    <subcellularLocation>
        <location evidence="1 15">Cytoplasm</location>
    </subcellularLocation>
</comment>
<dbReference type="InterPro" id="IPR027417">
    <property type="entry name" value="P-loop_NTPase"/>
</dbReference>
<dbReference type="PROSITE" id="PS00675">
    <property type="entry name" value="SIGMA54_INTERACT_1"/>
    <property type="match status" value="1"/>
</dbReference>
<dbReference type="CDD" id="cd00009">
    <property type="entry name" value="AAA"/>
    <property type="match status" value="1"/>
</dbReference>
<proteinExistence type="predicted"/>
<dbReference type="STRING" id="392484.LP43_1641"/>
<keyword evidence="6 15" id="KW-0547">Nucleotide-binding</keyword>